<organism evidence="5 6">
    <name type="scientific">Cladorrhinum samala</name>
    <dbReference type="NCBI Taxonomy" id="585594"/>
    <lineage>
        <taxon>Eukaryota</taxon>
        <taxon>Fungi</taxon>
        <taxon>Dikarya</taxon>
        <taxon>Ascomycota</taxon>
        <taxon>Pezizomycotina</taxon>
        <taxon>Sordariomycetes</taxon>
        <taxon>Sordariomycetidae</taxon>
        <taxon>Sordariales</taxon>
        <taxon>Podosporaceae</taxon>
        <taxon>Cladorrhinum</taxon>
    </lineage>
</organism>
<dbReference type="SUPFAM" id="SSF52540">
    <property type="entry name" value="P-loop containing nucleoside triphosphate hydrolases"/>
    <property type="match status" value="1"/>
</dbReference>
<feature type="compositionally biased region" description="Acidic residues" evidence="3">
    <location>
        <begin position="317"/>
        <end position="327"/>
    </location>
</feature>
<feature type="compositionally biased region" description="Low complexity" evidence="3">
    <location>
        <begin position="8"/>
        <end position="17"/>
    </location>
</feature>
<comment type="caution">
    <text evidence="5">The sequence shown here is derived from an EMBL/GenBank/DDBJ whole genome shotgun (WGS) entry which is preliminary data.</text>
</comment>
<sequence length="449" mass="48806">MADPTPDEAAQASLSQPAPRPAPLPPPLESSKNPEISTLLSSWRLTPQASDEIFTSLILPNELSRYFSPTPHNITYSSSSSSSSSSASRRAPLAVIILGQTGSGKTRLAPILSSHFPPIRSSSSSSSSSSTEDNNQPIHLIADVYKTYHPHFLACPEPHRSRLASDDARRWLKLACIAVAQQENQQHGRKDVLLESACRRPEDFIELIEIFREGGYRVRVAVLAVGRGVSRLGCLVRYWRNLPEAGAKWGLGVRKTPAGVHSESYEGLSRGVGRLDGMVVVAAAADGVGVSGNHDGTGGEQERKKEEEREKGIGGNDDIDDIDDIDNDGGGRRAGIRENLRVKTKGMVDRVAVIRRGGEAAYLGYADGSGDELGRAREALERERRRPLSETELEAAREDLEMLRRAGEGEVDEVEAMINALGTGEKEGEEEWPELRKWDIADFVGGGLE</sequence>
<dbReference type="Pfam" id="PF06414">
    <property type="entry name" value="Zeta_toxin"/>
    <property type="match status" value="1"/>
</dbReference>
<reference evidence="5" key="1">
    <citation type="journal article" date="2023" name="Mol. Phylogenet. Evol.">
        <title>Genome-scale phylogeny and comparative genomics of the fungal order Sordariales.</title>
        <authorList>
            <person name="Hensen N."/>
            <person name="Bonometti L."/>
            <person name="Westerberg I."/>
            <person name="Brannstrom I.O."/>
            <person name="Guillou S."/>
            <person name="Cros-Aarteil S."/>
            <person name="Calhoun S."/>
            <person name="Haridas S."/>
            <person name="Kuo A."/>
            <person name="Mondo S."/>
            <person name="Pangilinan J."/>
            <person name="Riley R."/>
            <person name="LaButti K."/>
            <person name="Andreopoulos B."/>
            <person name="Lipzen A."/>
            <person name="Chen C."/>
            <person name="Yan M."/>
            <person name="Daum C."/>
            <person name="Ng V."/>
            <person name="Clum A."/>
            <person name="Steindorff A."/>
            <person name="Ohm R.A."/>
            <person name="Martin F."/>
            <person name="Silar P."/>
            <person name="Natvig D.O."/>
            <person name="Lalanne C."/>
            <person name="Gautier V."/>
            <person name="Ament-Velasquez S.L."/>
            <person name="Kruys A."/>
            <person name="Hutchinson M.I."/>
            <person name="Powell A.J."/>
            <person name="Barry K."/>
            <person name="Miller A.N."/>
            <person name="Grigoriev I.V."/>
            <person name="Debuchy R."/>
            <person name="Gladieux P."/>
            <person name="Hiltunen Thoren M."/>
            <person name="Johannesson H."/>
        </authorList>
    </citation>
    <scope>NUCLEOTIDE SEQUENCE</scope>
    <source>
        <strain evidence="5">PSN324</strain>
    </source>
</reference>
<gene>
    <name evidence="5" type="ORF">QBC42DRAFT_310772</name>
</gene>
<name>A0AAV9HY99_9PEZI</name>
<evidence type="ECO:0000313" key="5">
    <source>
        <dbReference type="EMBL" id="KAK4465738.1"/>
    </source>
</evidence>
<evidence type="ECO:0000259" key="4">
    <source>
        <dbReference type="Pfam" id="PF06414"/>
    </source>
</evidence>
<feature type="domain" description="Zeta toxin" evidence="4">
    <location>
        <begin position="86"/>
        <end position="277"/>
    </location>
</feature>
<feature type="compositionally biased region" description="Low complexity" evidence="3">
    <location>
        <begin position="121"/>
        <end position="130"/>
    </location>
</feature>
<dbReference type="GO" id="GO:0016301">
    <property type="term" value="F:kinase activity"/>
    <property type="evidence" value="ECO:0007669"/>
    <property type="project" value="InterPro"/>
</dbReference>
<protein>
    <submittedName>
        <fullName evidence="5">Zeta toxin-domain-containing protein</fullName>
    </submittedName>
</protein>
<dbReference type="Proteomes" id="UP001321749">
    <property type="component" value="Unassembled WGS sequence"/>
</dbReference>
<feature type="compositionally biased region" description="Pro residues" evidence="3">
    <location>
        <begin position="18"/>
        <end position="28"/>
    </location>
</feature>
<feature type="compositionally biased region" description="Basic and acidic residues" evidence="3">
    <location>
        <begin position="300"/>
        <end position="312"/>
    </location>
</feature>
<keyword evidence="2" id="KW-0067">ATP-binding</keyword>
<feature type="region of interest" description="Disordered" evidence="3">
    <location>
        <begin position="114"/>
        <end position="134"/>
    </location>
</feature>
<feature type="region of interest" description="Disordered" evidence="3">
    <location>
        <begin position="1"/>
        <end position="33"/>
    </location>
</feature>
<dbReference type="InterPro" id="IPR010488">
    <property type="entry name" value="Zeta_toxin_domain"/>
</dbReference>
<keyword evidence="6" id="KW-1185">Reference proteome</keyword>
<proteinExistence type="predicted"/>
<dbReference type="Gene3D" id="3.40.50.300">
    <property type="entry name" value="P-loop containing nucleotide triphosphate hydrolases"/>
    <property type="match status" value="2"/>
</dbReference>
<dbReference type="PROSITE" id="PS00675">
    <property type="entry name" value="SIGMA54_INTERACT_1"/>
    <property type="match status" value="1"/>
</dbReference>
<accession>A0AAV9HY99</accession>
<dbReference type="GO" id="GO:0005524">
    <property type="term" value="F:ATP binding"/>
    <property type="evidence" value="ECO:0007669"/>
    <property type="project" value="UniProtKB-KW"/>
</dbReference>
<evidence type="ECO:0000313" key="6">
    <source>
        <dbReference type="Proteomes" id="UP001321749"/>
    </source>
</evidence>
<dbReference type="AlphaFoldDB" id="A0AAV9HY99"/>
<dbReference type="InterPro" id="IPR025662">
    <property type="entry name" value="Sigma_54_int_dom_ATP-bd_1"/>
</dbReference>
<evidence type="ECO:0000256" key="2">
    <source>
        <dbReference type="ARBA" id="ARBA00022840"/>
    </source>
</evidence>
<evidence type="ECO:0000256" key="1">
    <source>
        <dbReference type="ARBA" id="ARBA00022741"/>
    </source>
</evidence>
<evidence type="ECO:0000256" key="3">
    <source>
        <dbReference type="SAM" id="MobiDB-lite"/>
    </source>
</evidence>
<keyword evidence="1" id="KW-0547">Nucleotide-binding</keyword>
<reference evidence="5" key="2">
    <citation type="submission" date="2023-06" db="EMBL/GenBank/DDBJ databases">
        <authorList>
            <consortium name="Lawrence Berkeley National Laboratory"/>
            <person name="Mondo S.J."/>
            <person name="Hensen N."/>
            <person name="Bonometti L."/>
            <person name="Westerberg I."/>
            <person name="Brannstrom I.O."/>
            <person name="Guillou S."/>
            <person name="Cros-Aarteil S."/>
            <person name="Calhoun S."/>
            <person name="Haridas S."/>
            <person name="Kuo A."/>
            <person name="Pangilinan J."/>
            <person name="Riley R."/>
            <person name="Labutti K."/>
            <person name="Andreopoulos B."/>
            <person name="Lipzen A."/>
            <person name="Chen C."/>
            <person name="Yanf M."/>
            <person name="Daum C."/>
            <person name="Ng V."/>
            <person name="Clum A."/>
            <person name="Steindorff A."/>
            <person name="Ohm R."/>
            <person name="Martin F."/>
            <person name="Silar P."/>
            <person name="Natvig D."/>
            <person name="Lalanne C."/>
            <person name="Gautier V."/>
            <person name="Ament-Velasquez S.L."/>
            <person name="Kruys A."/>
            <person name="Hutchinson M.I."/>
            <person name="Powell A.J."/>
            <person name="Barry K."/>
            <person name="Miller A.N."/>
            <person name="Grigoriev I.V."/>
            <person name="Debuchy R."/>
            <person name="Gladieux P."/>
            <person name="Thoren M.H."/>
            <person name="Johannesson H."/>
        </authorList>
    </citation>
    <scope>NUCLEOTIDE SEQUENCE</scope>
    <source>
        <strain evidence="5">PSN324</strain>
    </source>
</reference>
<dbReference type="InterPro" id="IPR027417">
    <property type="entry name" value="P-loop_NTPase"/>
</dbReference>
<dbReference type="EMBL" id="MU864937">
    <property type="protein sequence ID" value="KAK4465738.1"/>
    <property type="molecule type" value="Genomic_DNA"/>
</dbReference>
<feature type="region of interest" description="Disordered" evidence="3">
    <location>
        <begin position="290"/>
        <end position="330"/>
    </location>
</feature>